<dbReference type="Proteomes" id="UP000646749">
    <property type="component" value="Unassembled WGS sequence"/>
</dbReference>
<dbReference type="Pfam" id="PF12802">
    <property type="entry name" value="MarR_2"/>
    <property type="match status" value="1"/>
</dbReference>
<dbReference type="InterPro" id="IPR000835">
    <property type="entry name" value="HTH_MarR-typ"/>
</dbReference>
<dbReference type="RefSeq" id="WP_203868391.1">
    <property type="nucleotide sequence ID" value="NZ_BONW01000022.1"/>
</dbReference>
<accession>A0ABQ4E5I3</accession>
<evidence type="ECO:0000313" key="3">
    <source>
        <dbReference type="Proteomes" id="UP000646749"/>
    </source>
</evidence>
<dbReference type="SMART" id="SM00347">
    <property type="entry name" value="HTH_MARR"/>
    <property type="match status" value="1"/>
</dbReference>
<sequence length="156" mass="17151">MSSVRSQADASRLDFLPADVITAMQISTVHRYAQKLLNDALRPLGFEERHFATLAVLDGVGPLTQRQLGDLLDLDKSSLGRIVDDLERQRLAERKAVPGDRRAHAIHLTDEGRQRVTQARRTAAEVGRQLFGHLAPSTRTALDNALRQVLDAPAAG</sequence>
<dbReference type="InterPro" id="IPR039422">
    <property type="entry name" value="MarR/SlyA-like"/>
</dbReference>
<name>A0ABQ4E5I3_9ACTN</name>
<organism evidence="2 3">
    <name type="scientific">Plantactinospora endophytica</name>
    <dbReference type="NCBI Taxonomy" id="673535"/>
    <lineage>
        <taxon>Bacteria</taxon>
        <taxon>Bacillati</taxon>
        <taxon>Actinomycetota</taxon>
        <taxon>Actinomycetes</taxon>
        <taxon>Micromonosporales</taxon>
        <taxon>Micromonosporaceae</taxon>
        <taxon>Plantactinospora</taxon>
    </lineage>
</organism>
<dbReference type="EMBL" id="BONW01000022">
    <property type="protein sequence ID" value="GIG89961.1"/>
    <property type="molecule type" value="Genomic_DNA"/>
</dbReference>
<dbReference type="Gene3D" id="1.10.10.10">
    <property type="entry name" value="Winged helix-like DNA-binding domain superfamily/Winged helix DNA-binding domain"/>
    <property type="match status" value="1"/>
</dbReference>
<evidence type="ECO:0000259" key="1">
    <source>
        <dbReference type="PROSITE" id="PS50995"/>
    </source>
</evidence>
<proteinExistence type="predicted"/>
<feature type="domain" description="HTH marR-type" evidence="1">
    <location>
        <begin position="1"/>
        <end position="151"/>
    </location>
</feature>
<dbReference type="PROSITE" id="PS50995">
    <property type="entry name" value="HTH_MARR_2"/>
    <property type="match status" value="1"/>
</dbReference>
<gene>
    <name evidence="2" type="ORF">Pen02_48970</name>
</gene>
<dbReference type="InterPro" id="IPR036390">
    <property type="entry name" value="WH_DNA-bd_sf"/>
</dbReference>
<reference evidence="2 3" key="1">
    <citation type="submission" date="2021-01" db="EMBL/GenBank/DDBJ databases">
        <title>Whole genome shotgun sequence of Plantactinospora endophytica NBRC 110450.</title>
        <authorList>
            <person name="Komaki H."/>
            <person name="Tamura T."/>
        </authorList>
    </citation>
    <scope>NUCLEOTIDE SEQUENCE [LARGE SCALE GENOMIC DNA]</scope>
    <source>
        <strain evidence="2 3">NBRC 110450</strain>
    </source>
</reference>
<dbReference type="PANTHER" id="PTHR33164">
    <property type="entry name" value="TRANSCRIPTIONAL REGULATOR, MARR FAMILY"/>
    <property type="match status" value="1"/>
</dbReference>
<keyword evidence="3" id="KW-1185">Reference proteome</keyword>
<evidence type="ECO:0000313" key="2">
    <source>
        <dbReference type="EMBL" id="GIG89961.1"/>
    </source>
</evidence>
<dbReference type="InterPro" id="IPR036388">
    <property type="entry name" value="WH-like_DNA-bd_sf"/>
</dbReference>
<dbReference type="PRINTS" id="PR00598">
    <property type="entry name" value="HTHMARR"/>
</dbReference>
<dbReference type="SUPFAM" id="SSF46785">
    <property type="entry name" value="Winged helix' DNA-binding domain"/>
    <property type="match status" value="1"/>
</dbReference>
<dbReference type="PANTHER" id="PTHR33164:SF99">
    <property type="entry name" value="MARR FAMILY REGULATORY PROTEIN"/>
    <property type="match status" value="1"/>
</dbReference>
<protein>
    <recommendedName>
        <fullName evidence="1">HTH marR-type domain-containing protein</fullName>
    </recommendedName>
</protein>
<comment type="caution">
    <text evidence="2">The sequence shown here is derived from an EMBL/GenBank/DDBJ whole genome shotgun (WGS) entry which is preliminary data.</text>
</comment>